<accession>A0A6V7SNI6</accession>
<name>A0A6V7SNI6_PLAVN</name>
<feature type="domain" description="Apoptosis-antagonizing transcription factor C-terminal" evidence="3">
    <location>
        <begin position="341"/>
        <end position="404"/>
    </location>
</feature>
<dbReference type="Proteomes" id="UP000515697">
    <property type="component" value="Chromosome PVSEL_06"/>
</dbReference>
<evidence type="ECO:0000256" key="2">
    <source>
        <dbReference type="SAM" id="MobiDB-lite"/>
    </source>
</evidence>
<dbReference type="AlphaFoldDB" id="A0A6V7SNI6"/>
<dbReference type="Pfam" id="PF13339">
    <property type="entry name" value="AATF-Che1"/>
    <property type="match status" value="1"/>
</dbReference>
<sequence>MASQENPSSPKQFQIIKKTKKNANNKKQGKKKKKKSFSTKGNDEKNKLNELYKLELKNNKKHKSNKYDSDEDSSDSLGFLNEYDDINEISKQVAEQVSLYKLLLRTRILTQKVLSLSNKLPLLPFVSCSEQILNQDGDEHNEENNENGENNHSNENVENNNSSENYKNTLKEIQSSEQQIKDGIGELLSTLHFFLKKYFIKKNITVSENADNQLNIICDEEDEEYYEKRKKLYDQNTTENEKKLFLTIDTWFKYSKKSCLNFFDIMHKITKISSIASLKTYEQPISSQINQVMFDLPSIIESAYPQVLSYNVIGEKIYEKLYSDNADFNLNKHIYDDEIYYKKFLLNAIENLKDNQNDNELLKSQKSIYKIKKKYNNDKADKGKIKSFDVIPKLANFMLPESRDINVESHYDYMDNPELVNVLLSSLFQD</sequence>
<dbReference type="PANTHER" id="PTHR15565">
    <property type="entry name" value="AATF PROTEIN APOPTOSIS ANTAGONIZING TRANSCRIPTION FACTOR"/>
    <property type="match status" value="1"/>
</dbReference>
<feature type="compositionally biased region" description="Low complexity" evidence="2">
    <location>
        <begin position="147"/>
        <end position="163"/>
    </location>
</feature>
<evidence type="ECO:0000256" key="1">
    <source>
        <dbReference type="ARBA" id="ARBA00008966"/>
    </source>
</evidence>
<feature type="compositionally biased region" description="Basic and acidic residues" evidence="2">
    <location>
        <begin position="41"/>
        <end position="51"/>
    </location>
</feature>
<proteinExistence type="inferred from homology"/>
<feature type="compositionally biased region" description="Basic residues" evidence="2">
    <location>
        <begin position="17"/>
        <end position="37"/>
    </location>
</feature>
<protein>
    <recommendedName>
        <fullName evidence="7">AATF leucine zipper-containing domain-containing protein</fullName>
    </recommendedName>
</protein>
<evidence type="ECO:0000313" key="5">
    <source>
        <dbReference type="EMBL" id="CAD2099646.1"/>
    </source>
</evidence>
<dbReference type="VEuPathDB" id="PlasmoDB:PVLDE_0600310"/>
<reference evidence="5 6" key="1">
    <citation type="submission" date="2020-08" db="EMBL/GenBank/DDBJ databases">
        <authorList>
            <person name="Ramaprasad A."/>
        </authorList>
    </citation>
    <scope>NUCLEOTIDE SEQUENCE [LARGE SCALE GENOMIC DNA]</scope>
</reference>
<evidence type="ECO:0000313" key="6">
    <source>
        <dbReference type="Proteomes" id="UP000515697"/>
    </source>
</evidence>
<feature type="region of interest" description="Disordered" evidence="2">
    <location>
        <begin position="1"/>
        <end position="51"/>
    </location>
</feature>
<dbReference type="InterPro" id="IPR039223">
    <property type="entry name" value="AATF/Bfr2"/>
</dbReference>
<dbReference type="GO" id="GO:0005730">
    <property type="term" value="C:nucleolus"/>
    <property type="evidence" value="ECO:0007669"/>
    <property type="project" value="TreeGrafter"/>
</dbReference>
<dbReference type="VEuPathDB" id="PlasmoDB:PVVCY_0600190"/>
<feature type="domain" description="AATF leucine zipper-containing" evidence="4">
    <location>
        <begin position="91"/>
        <end position="240"/>
    </location>
</feature>
<gene>
    <name evidence="5" type="ORF">PVSEL_0600410</name>
</gene>
<evidence type="ECO:0000259" key="4">
    <source>
        <dbReference type="Pfam" id="PF13339"/>
    </source>
</evidence>
<organism evidence="5 6">
    <name type="scientific">Plasmodium vinckei</name>
    <dbReference type="NCBI Taxonomy" id="5860"/>
    <lineage>
        <taxon>Eukaryota</taxon>
        <taxon>Sar</taxon>
        <taxon>Alveolata</taxon>
        <taxon>Apicomplexa</taxon>
        <taxon>Aconoidasida</taxon>
        <taxon>Haemosporida</taxon>
        <taxon>Plasmodiidae</taxon>
        <taxon>Plasmodium</taxon>
        <taxon>Plasmodium (Vinckeia)</taxon>
    </lineage>
</organism>
<dbReference type="InterPro" id="IPR025160">
    <property type="entry name" value="AATF"/>
</dbReference>
<feature type="compositionally biased region" description="Polar residues" evidence="2">
    <location>
        <begin position="1"/>
        <end position="12"/>
    </location>
</feature>
<comment type="similarity">
    <text evidence="1">Belongs to the AATF family.</text>
</comment>
<dbReference type="VEuPathDB" id="PlasmoDB:PVBDA_0600200"/>
<evidence type="ECO:0000259" key="3">
    <source>
        <dbReference type="Pfam" id="PF08164"/>
    </source>
</evidence>
<dbReference type="VEuPathDB" id="PlasmoDB:PVPCR_0600330"/>
<evidence type="ECO:0008006" key="7">
    <source>
        <dbReference type="Google" id="ProtNLM"/>
    </source>
</evidence>
<dbReference type="VEuPathDB" id="PlasmoDB:PVSEL_0600410"/>
<dbReference type="PANTHER" id="PTHR15565:SF0">
    <property type="entry name" value="PROTEIN AATF"/>
    <property type="match status" value="1"/>
</dbReference>
<dbReference type="Pfam" id="PF08164">
    <property type="entry name" value="TRAUB"/>
    <property type="match status" value="1"/>
</dbReference>
<feature type="region of interest" description="Disordered" evidence="2">
    <location>
        <begin position="137"/>
        <end position="163"/>
    </location>
</feature>
<dbReference type="InterPro" id="IPR012617">
    <property type="entry name" value="AATF_C"/>
</dbReference>
<dbReference type="EMBL" id="LR865427">
    <property type="protein sequence ID" value="CAD2099646.1"/>
    <property type="molecule type" value="Genomic_DNA"/>
</dbReference>